<evidence type="ECO:0000259" key="5">
    <source>
        <dbReference type="PROSITE" id="PS50977"/>
    </source>
</evidence>
<feature type="domain" description="HTH tetR-type" evidence="5">
    <location>
        <begin position="1"/>
        <end position="59"/>
    </location>
</feature>
<dbReference type="InterPro" id="IPR009057">
    <property type="entry name" value="Homeodomain-like_sf"/>
</dbReference>
<dbReference type="EMBL" id="QNVV01000026">
    <property type="protein sequence ID" value="REC42914.1"/>
    <property type="molecule type" value="Genomic_DNA"/>
</dbReference>
<evidence type="ECO:0000256" key="1">
    <source>
        <dbReference type="ARBA" id="ARBA00023015"/>
    </source>
</evidence>
<evidence type="ECO:0000256" key="4">
    <source>
        <dbReference type="PROSITE-ProRule" id="PRU00335"/>
    </source>
</evidence>
<dbReference type="AlphaFoldDB" id="A0A3D9ANK1"/>
<protein>
    <submittedName>
        <fullName evidence="6">TetR/AcrR family transcriptional regulator</fullName>
    </submittedName>
</protein>
<evidence type="ECO:0000256" key="3">
    <source>
        <dbReference type="ARBA" id="ARBA00023163"/>
    </source>
</evidence>
<dbReference type="GO" id="GO:0000976">
    <property type="term" value="F:transcription cis-regulatory region binding"/>
    <property type="evidence" value="ECO:0007669"/>
    <property type="project" value="TreeGrafter"/>
</dbReference>
<evidence type="ECO:0000313" key="6">
    <source>
        <dbReference type="EMBL" id="REC42914.1"/>
    </source>
</evidence>
<proteinExistence type="predicted"/>
<dbReference type="SUPFAM" id="SSF46689">
    <property type="entry name" value="Homeodomain-like"/>
    <property type="match status" value="1"/>
</dbReference>
<keyword evidence="7" id="KW-1185">Reference proteome</keyword>
<dbReference type="PROSITE" id="PS50977">
    <property type="entry name" value="HTH_TETR_2"/>
    <property type="match status" value="1"/>
</dbReference>
<feature type="DNA-binding region" description="H-T-H motif" evidence="4">
    <location>
        <begin position="22"/>
        <end position="41"/>
    </location>
</feature>
<keyword evidence="3" id="KW-0804">Transcription</keyword>
<dbReference type="Proteomes" id="UP000256257">
    <property type="component" value="Unassembled WGS sequence"/>
</dbReference>
<evidence type="ECO:0000313" key="7">
    <source>
        <dbReference type="Proteomes" id="UP000256257"/>
    </source>
</evidence>
<dbReference type="PANTHER" id="PTHR30055:SF234">
    <property type="entry name" value="HTH-TYPE TRANSCRIPTIONAL REGULATOR BETI"/>
    <property type="match status" value="1"/>
</dbReference>
<dbReference type="Pfam" id="PF00440">
    <property type="entry name" value="TetR_N"/>
    <property type="match status" value="1"/>
</dbReference>
<organism evidence="6 7">
    <name type="scientific">Chryseobacterium pennipullorum</name>
    <dbReference type="NCBI Taxonomy" id="2258963"/>
    <lineage>
        <taxon>Bacteria</taxon>
        <taxon>Pseudomonadati</taxon>
        <taxon>Bacteroidota</taxon>
        <taxon>Flavobacteriia</taxon>
        <taxon>Flavobacteriales</taxon>
        <taxon>Weeksellaceae</taxon>
        <taxon>Chryseobacterium group</taxon>
        <taxon>Chryseobacterium</taxon>
    </lineage>
</organism>
<sequence length="190" mass="21699">MNTQQKIIEAAISVLNENFSASLEDIAVRCGINRRTLHRYFKSRSELLEACNKNMMEAWELAAIKAWNSSNDPLVQLEHLLYAGIDSGTKYAFLIKLNESVNSSSTINETEQNTSYFKARNQLFDAIRELQNEKVIDDRFPLPWIRILFTSVITATITALRSGDIAQNEIRKLAWQSFSRSIGIQINPQK</sequence>
<evidence type="ECO:0000256" key="2">
    <source>
        <dbReference type="ARBA" id="ARBA00023125"/>
    </source>
</evidence>
<gene>
    <name evidence="6" type="ORF">DRF67_20155</name>
</gene>
<comment type="caution">
    <text evidence="6">The sequence shown here is derived from an EMBL/GenBank/DDBJ whole genome shotgun (WGS) entry which is preliminary data.</text>
</comment>
<dbReference type="Gene3D" id="1.10.357.10">
    <property type="entry name" value="Tetracycline Repressor, domain 2"/>
    <property type="match status" value="1"/>
</dbReference>
<dbReference type="OrthoDB" id="9795011at2"/>
<dbReference type="PANTHER" id="PTHR30055">
    <property type="entry name" value="HTH-TYPE TRANSCRIPTIONAL REGULATOR RUTR"/>
    <property type="match status" value="1"/>
</dbReference>
<reference evidence="6 7" key="1">
    <citation type="submission" date="2018-06" db="EMBL/GenBank/DDBJ databases">
        <title>Novel Chryseobacterium species.</title>
        <authorList>
            <person name="Newman J."/>
            <person name="Hugo C."/>
            <person name="Oosthuizen L."/>
            <person name="Charimba G."/>
        </authorList>
    </citation>
    <scope>NUCLEOTIDE SEQUENCE [LARGE SCALE GENOMIC DNA]</scope>
    <source>
        <strain evidence="6 7">7_F195</strain>
    </source>
</reference>
<keyword evidence="1" id="KW-0805">Transcription regulation</keyword>
<accession>A0A3D9ANK1</accession>
<dbReference type="InterPro" id="IPR050109">
    <property type="entry name" value="HTH-type_TetR-like_transc_reg"/>
</dbReference>
<dbReference type="InterPro" id="IPR001647">
    <property type="entry name" value="HTH_TetR"/>
</dbReference>
<dbReference type="RefSeq" id="WP_115930097.1">
    <property type="nucleotide sequence ID" value="NZ_QNVV01000026.1"/>
</dbReference>
<name>A0A3D9ANK1_9FLAO</name>
<keyword evidence="2 4" id="KW-0238">DNA-binding</keyword>
<dbReference type="GO" id="GO:0003700">
    <property type="term" value="F:DNA-binding transcription factor activity"/>
    <property type="evidence" value="ECO:0007669"/>
    <property type="project" value="TreeGrafter"/>
</dbReference>